<dbReference type="RefSeq" id="WP_014705202.1">
    <property type="nucleotide sequence ID" value="NC_017856.1"/>
</dbReference>
<dbReference type="KEGG" id="mec:Q7C_2663"/>
<evidence type="ECO:0000313" key="4">
    <source>
        <dbReference type="EMBL" id="AFJ03784.1"/>
    </source>
</evidence>
<evidence type="ECO:0000256" key="1">
    <source>
        <dbReference type="ARBA" id="ARBA00022741"/>
    </source>
</evidence>
<proteinExistence type="predicted"/>
<sequence>MSNTTRYQLMLKWLQLFYKGNNFQISVASNDASFRRYFRLKVANGSKIIMDAPPEHEDVRPFVTIARLLSRHDVPVPHIYAEDAQQGFLLLDDFGTTPYLDILTADSADRLYHQAIDQIIQMQAIAQPPDIPLYDASLLMRELTLFDEWFLERHLQLKPPALLQKLYPLLLDNALSEPQCFVHRDYHSRNLMQLSDGSVGIIDFQDAVWGPASYDLVSLLKDAYIQWPAHKITQWLRYYYERSNHHNVTFTDFDNFKKSFEFMGLQRHLKVLGIFCRLHYRDNKSQYLNDLKVVLNYVTEVCSRYPELQPLAAFLDENKIEQRV</sequence>
<dbReference type="InterPro" id="IPR002575">
    <property type="entry name" value="Aminoglycoside_PTrfase"/>
</dbReference>
<dbReference type="HOGENOM" id="CLU_021467_1_0_6"/>
<dbReference type="STRING" id="754477.Q7C_2663"/>
<evidence type="ECO:0000313" key="5">
    <source>
        <dbReference type="Proteomes" id="UP000009145"/>
    </source>
</evidence>
<keyword evidence="1" id="KW-0547">Nucleotide-binding</keyword>
<dbReference type="InterPro" id="IPR011009">
    <property type="entry name" value="Kinase-like_dom_sf"/>
</dbReference>
<reference evidence="4 5" key="1">
    <citation type="journal article" date="2012" name="J. Bacteriol.">
        <title>Complete genome sequences of Methylophaga sp. strain JAM1 and Methylophaga sp. strain JAM7.</title>
        <authorList>
            <person name="Villeneuve C."/>
            <person name="Martineau C."/>
            <person name="Mauffrey F."/>
            <person name="Villemur R."/>
        </authorList>
    </citation>
    <scope>NUCLEOTIDE SEQUENCE [LARGE SCALE GENOMIC DNA]</scope>
    <source>
        <strain evidence="4 5">JAM7</strain>
    </source>
</reference>
<dbReference type="EMBL" id="CP003380">
    <property type="protein sequence ID" value="AFJ03784.1"/>
    <property type="molecule type" value="Genomic_DNA"/>
</dbReference>
<dbReference type="SUPFAM" id="SSF56112">
    <property type="entry name" value="Protein kinase-like (PK-like)"/>
    <property type="match status" value="1"/>
</dbReference>
<dbReference type="Pfam" id="PF01636">
    <property type="entry name" value="APH"/>
    <property type="match status" value="1"/>
</dbReference>
<dbReference type="PANTHER" id="PTHR33540:SF1">
    <property type="entry name" value="N-ACETYLMURAMATE_N-ACETYLGLUCOSAMINE KINASE"/>
    <property type="match status" value="1"/>
</dbReference>
<dbReference type="GO" id="GO:0005524">
    <property type="term" value="F:ATP binding"/>
    <property type="evidence" value="ECO:0007669"/>
    <property type="project" value="UniProtKB-KW"/>
</dbReference>
<organism evidence="4 5">
    <name type="scientific">Methylophaga frappieri (strain ATCC BAA-2434 / DSM 25690 / JAM7)</name>
    <dbReference type="NCBI Taxonomy" id="754477"/>
    <lineage>
        <taxon>Bacteria</taxon>
        <taxon>Pseudomonadati</taxon>
        <taxon>Pseudomonadota</taxon>
        <taxon>Gammaproteobacteria</taxon>
        <taxon>Thiotrichales</taxon>
        <taxon>Piscirickettsiaceae</taxon>
        <taxon>Methylophaga</taxon>
    </lineage>
</organism>
<keyword evidence="4" id="KW-0808">Transferase</keyword>
<dbReference type="eggNOG" id="COG3178">
    <property type="taxonomic scope" value="Bacteria"/>
</dbReference>
<keyword evidence="5" id="KW-1185">Reference proteome</keyword>
<evidence type="ECO:0000259" key="3">
    <source>
        <dbReference type="Pfam" id="PF01636"/>
    </source>
</evidence>
<dbReference type="AlphaFoldDB" id="I1YLJ1"/>
<dbReference type="GO" id="GO:0016740">
    <property type="term" value="F:transferase activity"/>
    <property type="evidence" value="ECO:0007669"/>
    <property type="project" value="UniProtKB-KW"/>
</dbReference>
<gene>
    <name evidence="4" type="ordered locus">Q7C_2663</name>
</gene>
<dbReference type="PANTHER" id="PTHR33540">
    <property type="entry name" value="TRNA THREONYLCARBAMOYLADENOSINE BIOSYNTHESIS PROTEIN TSAE"/>
    <property type="match status" value="1"/>
</dbReference>
<name>I1YLJ1_METFJ</name>
<protein>
    <submittedName>
        <fullName evidence="4">Phosphotransferase</fullName>
    </submittedName>
</protein>
<dbReference type="Proteomes" id="UP000009145">
    <property type="component" value="Chromosome"/>
</dbReference>
<dbReference type="OrthoDB" id="9809275at2"/>
<dbReference type="Gene3D" id="3.30.200.20">
    <property type="entry name" value="Phosphorylase Kinase, domain 1"/>
    <property type="match status" value="1"/>
</dbReference>
<accession>I1YLJ1</accession>
<dbReference type="Gene3D" id="3.90.1200.10">
    <property type="match status" value="1"/>
</dbReference>
<keyword evidence="2" id="KW-0067">ATP-binding</keyword>
<evidence type="ECO:0000256" key="2">
    <source>
        <dbReference type="ARBA" id="ARBA00022840"/>
    </source>
</evidence>
<feature type="domain" description="Aminoglycoside phosphotransferase" evidence="3">
    <location>
        <begin position="26"/>
        <end position="239"/>
    </location>
</feature>
<dbReference type="PATRIC" id="fig|754477.3.peg.2619"/>